<dbReference type="Proteomes" id="UP000251889">
    <property type="component" value="Unassembled WGS sequence"/>
</dbReference>
<comment type="caution">
    <text evidence="1">The sequence shown here is derived from an EMBL/GenBank/DDBJ whole genome shotgun (WGS) entry which is preliminary data.</text>
</comment>
<evidence type="ECO:0000313" key="1">
    <source>
        <dbReference type="EMBL" id="RAW02121.1"/>
    </source>
</evidence>
<reference evidence="1 2" key="1">
    <citation type="submission" date="2018-06" db="EMBL/GenBank/DDBJ databases">
        <title>Chryseolinea flavus sp. nov., a member of the phylum Bacteroidetes isolated from soil.</title>
        <authorList>
            <person name="Li Y."/>
            <person name="Wang J."/>
        </authorList>
    </citation>
    <scope>NUCLEOTIDE SEQUENCE [LARGE SCALE GENOMIC DNA]</scope>
    <source>
        <strain evidence="1 2">SDU1-6</strain>
    </source>
</reference>
<name>A0A364Y782_9BACT</name>
<accession>A0A364Y782</accession>
<dbReference type="AlphaFoldDB" id="A0A364Y782"/>
<protein>
    <submittedName>
        <fullName evidence="1">DUF2490 domain-containing protein</fullName>
    </submittedName>
</protein>
<dbReference type="RefSeq" id="WP_112745944.1">
    <property type="nucleotide sequence ID" value="NZ_QMFY01000002.1"/>
</dbReference>
<keyword evidence="2" id="KW-1185">Reference proteome</keyword>
<proteinExistence type="predicted"/>
<organism evidence="1 2">
    <name type="scientific">Pseudochryseolinea flava</name>
    <dbReference type="NCBI Taxonomy" id="2059302"/>
    <lineage>
        <taxon>Bacteria</taxon>
        <taxon>Pseudomonadati</taxon>
        <taxon>Bacteroidota</taxon>
        <taxon>Cytophagia</taxon>
        <taxon>Cytophagales</taxon>
        <taxon>Fulvivirgaceae</taxon>
        <taxon>Pseudochryseolinea</taxon>
    </lineage>
</organism>
<sequence length="252" mass="30206">MLRTIFNHLTLLAFICVSAHVQGQVPEKHIHEREQLWTGYFNQTRFSNRWGIWADVHYRMTDNFARRPFQFLLRPAITYFIKDNLRVHVGYAYAHHFPGKALHTSREEHRTWQQIWWNQKYPGLTTLQWLRLEQRFNEKIIGDVKQEGYNYTFRIRYNFSFFIPLKGKALDAKTPFAAVMNEVFLNFGDNVVYNTFDQNRFFAGFGYQFSSHLNAQLGYMNVYQQEASGNNYFSTHAIRFFVFHSIDLRDKN</sequence>
<dbReference type="InterPro" id="IPR019619">
    <property type="entry name" value="DUF2490"/>
</dbReference>
<dbReference type="Pfam" id="PF10677">
    <property type="entry name" value="DUF2490"/>
    <property type="match status" value="1"/>
</dbReference>
<evidence type="ECO:0000313" key="2">
    <source>
        <dbReference type="Proteomes" id="UP000251889"/>
    </source>
</evidence>
<dbReference type="EMBL" id="QMFY01000002">
    <property type="protein sequence ID" value="RAW02121.1"/>
    <property type="molecule type" value="Genomic_DNA"/>
</dbReference>
<dbReference type="OrthoDB" id="1118734at2"/>
<gene>
    <name evidence="1" type="ORF">DQQ10_06120</name>
</gene>